<evidence type="ECO:0000313" key="2">
    <source>
        <dbReference type="Proteomes" id="UP000185678"/>
    </source>
</evidence>
<dbReference type="EMBL" id="FTOA01000006">
    <property type="protein sequence ID" value="SIT09158.1"/>
    <property type="molecule type" value="Genomic_DNA"/>
</dbReference>
<dbReference type="Proteomes" id="UP000185678">
    <property type="component" value="Unassembled WGS sequence"/>
</dbReference>
<dbReference type="PANTHER" id="PTHR41260:SF1">
    <property type="entry name" value="PROTEIN ECSC"/>
    <property type="match status" value="1"/>
</dbReference>
<accession>A0A1N7PF16</accession>
<organism evidence="1 2">
    <name type="scientific">Insolitispirillum peregrinum</name>
    <dbReference type="NCBI Taxonomy" id="80876"/>
    <lineage>
        <taxon>Bacteria</taxon>
        <taxon>Pseudomonadati</taxon>
        <taxon>Pseudomonadota</taxon>
        <taxon>Alphaproteobacteria</taxon>
        <taxon>Rhodospirillales</taxon>
        <taxon>Novispirillaceae</taxon>
        <taxon>Insolitispirillum</taxon>
    </lineage>
</organism>
<keyword evidence="2" id="KW-1185">Reference proteome</keyword>
<proteinExistence type="predicted"/>
<gene>
    <name evidence="1" type="ORF">SAMN05421779_106272</name>
</gene>
<dbReference type="RefSeq" id="WP_076401566.1">
    <property type="nucleotide sequence ID" value="NZ_FTOA01000006.1"/>
</dbReference>
<name>A0A1N7PF16_9PROT</name>
<dbReference type="Pfam" id="PF12787">
    <property type="entry name" value="EcsC"/>
    <property type="match status" value="1"/>
</dbReference>
<dbReference type="PANTHER" id="PTHR41260">
    <property type="entry name" value="PROTEIN ECSC"/>
    <property type="match status" value="1"/>
</dbReference>
<protein>
    <submittedName>
        <fullName evidence="1">EcsC protein family protein</fullName>
    </submittedName>
</protein>
<evidence type="ECO:0000313" key="1">
    <source>
        <dbReference type="EMBL" id="SIT09158.1"/>
    </source>
</evidence>
<dbReference type="AlphaFoldDB" id="A0A1N7PF16"/>
<dbReference type="InterPro" id="IPR024787">
    <property type="entry name" value="EcsC"/>
</dbReference>
<sequence>MWTDKDHADLENAVLLLEKPGFLMRLSNALGERLEIPLKALPESGQKGIAKVSRVAIRKALDAALYTVRDAQPRPASNRLHTGMTIMSGAVGGVMGLSGLAVELPLTTVLMMRSIIDIARSEGEDIRAAETSLACLQVFAMGSGKRSADSEFGYYAIRAGLAQSLAEATQTLTQQAANSTSSAVTRLIGMIAAHFHIGVSEKAIAQALPLVGAVSGATINAIFTRHYQDMARGHFIVRRLERAHGPALVQDRYRELALVHVPEDKRLPAD</sequence>
<reference evidence="1 2" key="1">
    <citation type="submission" date="2017-01" db="EMBL/GenBank/DDBJ databases">
        <authorList>
            <person name="Mah S.A."/>
            <person name="Swanson W.J."/>
            <person name="Moy G.W."/>
            <person name="Vacquier V.D."/>
        </authorList>
    </citation>
    <scope>NUCLEOTIDE SEQUENCE [LARGE SCALE GENOMIC DNA]</scope>
    <source>
        <strain evidence="1 2">DSM 11589</strain>
    </source>
</reference>
<dbReference type="OrthoDB" id="1238772at2"/>
<dbReference type="STRING" id="80876.SAMN05421779_106272"/>